<gene>
    <name evidence="10" type="ORF">EXIGLDRAFT_695829</name>
</gene>
<evidence type="ECO:0000259" key="8">
    <source>
        <dbReference type="PROSITE" id="PS50975"/>
    </source>
</evidence>
<evidence type="ECO:0000256" key="1">
    <source>
        <dbReference type="ARBA" id="ARBA00001953"/>
    </source>
</evidence>
<feature type="domain" description="ATP-grasp" evidence="8">
    <location>
        <begin position="178"/>
        <end position="376"/>
    </location>
</feature>
<comment type="cofactor">
    <cofactor evidence="1">
        <name>biotin</name>
        <dbReference type="ChEBI" id="CHEBI:57586"/>
    </cofactor>
</comment>
<dbReference type="OrthoDB" id="196847at2759"/>
<dbReference type="InterPro" id="IPR005479">
    <property type="entry name" value="CPAse_ATP-bd"/>
</dbReference>
<dbReference type="InterPro" id="IPR005481">
    <property type="entry name" value="BC-like_N"/>
</dbReference>
<dbReference type="Proteomes" id="UP000077266">
    <property type="component" value="Unassembled WGS sequence"/>
</dbReference>
<dbReference type="GO" id="GO:0005524">
    <property type="term" value="F:ATP binding"/>
    <property type="evidence" value="ECO:0007669"/>
    <property type="project" value="UniProtKB-UniRule"/>
</dbReference>
<dbReference type="PROSITE" id="PS50975">
    <property type="entry name" value="ATP_GRASP"/>
    <property type="match status" value="1"/>
</dbReference>
<dbReference type="GO" id="GO:0005739">
    <property type="term" value="C:mitochondrion"/>
    <property type="evidence" value="ECO:0007669"/>
    <property type="project" value="TreeGrafter"/>
</dbReference>
<evidence type="ECO:0000256" key="6">
    <source>
        <dbReference type="PROSITE-ProRule" id="PRU00409"/>
    </source>
</evidence>
<dbReference type="Pfam" id="PF02786">
    <property type="entry name" value="CPSase_L_D2"/>
    <property type="match status" value="1"/>
</dbReference>
<dbReference type="InterPro" id="IPR050856">
    <property type="entry name" value="Biotin_carboxylase_complex"/>
</dbReference>
<organism evidence="10 11">
    <name type="scientific">Exidia glandulosa HHB12029</name>
    <dbReference type="NCBI Taxonomy" id="1314781"/>
    <lineage>
        <taxon>Eukaryota</taxon>
        <taxon>Fungi</taxon>
        <taxon>Dikarya</taxon>
        <taxon>Basidiomycota</taxon>
        <taxon>Agaricomycotina</taxon>
        <taxon>Agaricomycetes</taxon>
        <taxon>Auriculariales</taxon>
        <taxon>Exidiaceae</taxon>
        <taxon>Exidia</taxon>
    </lineage>
</organism>
<dbReference type="PROSITE" id="PS50979">
    <property type="entry name" value="BC"/>
    <property type="match status" value="1"/>
</dbReference>
<keyword evidence="3 6" id="KW-0547">Nucleotide-binding</keyword>
<evidence type="ECO:0000259" key="9">
    <source>
        <dbReference type="PROSITE" id="PS50979"/>
    </source>
</evidence>
<dbReference type="PANTHER" id="PTHR18866">
    <property type="entry name" value="CARBOXYLASE:PYRUVATE/ACETYL-COA/PROPIONYL-COA CARBOXYLASE"/>
    <property type="match status" value="1"/>
</dbReference>
<dbReference type="PROSITE" id="PS50968">
    <property type="entry name" value="BIOTINYL_LIPOYL"/>
    <property type="match status" value="1"/>
</dbReference>
<evidence type="ECO:0000313" key="10">
    <source>
        <dbReference type="EMBL" id="KZV89146.1"/>
    </source>
</evidence>
<dbReference type="STRING" id="1314781.A0A165FKL0"/>
<keyword evidence="2" id="KW-0436">Ligase</keyword>
<dbReference type="PANTHER" id="PTHR18866:SF33">
    <property type="entry name" value="METHYLCROTONOYL-COA CARBOXYLASE SUBUNIT ALPHA, MITOCHONDRIAL-RELATED"/>
    <property type="match status" value="1"/>
</dbReference>
<keyword evidence="4 6" id="KW-0067">ATP-binding</keyword>
<dbReference type="SUPFAM" id="SSF51230">
    <property type="entry name" value="Single hybrid motif"/>
    <property type="match status" value="1"/>
</dbReference>
<evidence type="ECO:0000259" key="7">
    <source>
        <dbReference type="PROSITE" id="PS50968"/>
    </source>
</evidence>
<proteinExistence type="predicted"/>
<name>A0A165FKL0_EXIGL</name>
<dbReference type="InterPro" id="IPR011053">
    <property type="entry name" value="Single_hybrid_motif"/>
</dbReference>
<dbReference type="InterPro" id="IPR011761">
    <property type="entry name" value="ATP-grasp"/>
</dbReference>
<reference evidence="10 11" key="1">
    <citation type="journal article" date="2016" name="Mol. Biol. Evol.">
        <title>Comparative Genomics of Early-Diverging Mushroom-Forming Fungi Provides Insights into the Origins of Lignocellulose Decay Capabilities.</title>
        <authorList>
            <person name="Nagy L.G."/>
            <person name="Riley R."/>
            <person name="Tritt A."/>
            <person name="Adam C."/>
            <person name="Daum C."/>
            <person name="Floudas D."/>
            <person name="Sun H."/>
            <person name="Yadav J.S."/>
            <person name="Pangilinan J."/>
            <person name="Larsson K.H."/>
            <person name="Matsuura K."/>
            <person name="Barry K."/>
            <person name="Labutti K."/>
            <person name="Kuo R."/>
            <person name="Ohm R.A."/>
            <person name="Bhattacharya S.S."/>
            <person name="Shirouzu T."/>
            <person name="Yoshinaga Y."/>
            <person name="Martin F.M."/>
            <person name="Grigoriev I.V."/>
            <person name="Hibbett D.S."/>
        </authorList>
    </citation>
    <scope>NUCLEOTIDE SEQUENCE [LARGE SCALE GENOMIC DNA]</scope>
    <source>
        <strain evidence="10 11">HHB12029</strain>
    </source>
</reference>
<evidence type="ECO:0000256" key="5">
    <source>
        <dbReference type="ARBA" id="ARBA00023267"/>
    </source>
</evidence>
<dbReference type="Pfam" id="PF00364">
    <property type="entry name" value="Biotin_lipoyl"/>
    <property type="match status" value="1"/>
</dbReference>
<evidence type="ECO:0000256" key="2">
    <source>
        <dbReference type="ARBA" id="ARBA00022598"/>
    </source>
</evidence>
<feature type="domain" description="Lipoyl-binding" evidence="7">
    <location>
        <begin position="495"/>
        <end position="570"/>
    </location>
</feature>
<dbReference type="InterPro" id="IPR011764">
    <property type="entry name" value="Biotin_carboxylation_dom"/>
</dbReference>
<accession>A0A165FKL0</accession>
<dbReference type="Gene3D" id="2.40.50.100">
    <property type="match status" value="1"/>
</dbReference>
<dbReference type="Gene3D" id="3.30.470.20">
    <property type="entry name" value="ATP-grasp fold, B domain"/>
    <property type="match status" value="1"/>
</dbReference>
<dbReference type="CDD" id="cd06850">
    <property type="entry name" value="biotinyl_domain"/>
    <property type="match status" value="1"/>
</dbReference>
<dbReference type="SUPFAM" id="SSF52440">
    <property type="entry name" value="PreATP-grasp domain"/>
    <property type="match status" value="1"/>
</dbReference>
<dbReference type="FunFam" id="3.30.1490.20:FF:000003">
    <property type="entry name" value="acetyl-CoA carboxylase isoform X1"/>
    <property type="match status" value="1"/>
</dbReference>
<feature type="domain" description="Biotin carboxylation" evidence="9">
    <location>
        <begin position="29"/>
        <end position="574"/>
    </location>
</feature>
<keyword evidence="11" id="KW-1185">Reference proteome</keyword>
<sequence length="574" mass="60479">MLTRAARRLSLSAPRPQRAALVATASAGSQRPLTLSSAARPAQRLSASAGVARSLASVADRKPLFDKILIANRLGIRTVAVYSDADAHALHVRLADEAVYIGPAQSSESYLRMDKIIAAAKKTGAQVGAGIFFRITADGSVRRSIQDVLAAEGLVFIGPPASAINAMGSKRRVPGESKDIMTAAGVPCVPGYHGAEQDASFLLDRAKEIGFPVLIKAVMGGGGKGMRICNDAESFPDALESARREAAKSFGDERVLVERYVRSPRHVEVQVFADTLGNAVSLWERDCSVQRRHQKIIEEAPVPGVDMDVRRRLGETAVKAAQAVGYVGAGTVEFIFDNESKEFFFMEIYLFPPLDTPPADVLAQAALFVTLSEFAPAPEPASASPWDTLTARRFGGDVYQRTVTFVPEGSDSAPVDVSLKANGAGAGLSFDIAVSGPGSETFSGVRASLQGPTALDAPGLGRATVVPHSGKLHVFGTQRAVLRVPVPVWERSAADASAGGGGSVRAPMPGVVVDVRVTPGTRVERGQTLVVLESMKTEIPLRADVSGEVKAVACGKGDMVPEGRELVLLQPDEA</sequence>
<dbReference type="InParanoid" id="A0A165FKL0"/>
<evidence type="ECO:0000256" key="3">
    <source>
        <dbReference type="ARBA" id="ARBA00022741"/>
    </source>
</evidence>
<dbReference type="GO" id="GO:0046872">
    <property type="term" value="F:metal ion binding"/>
    <property type="evidence" value="ECO:0007669"/>
    <property type="project" value="InterPro"/>
</dbReference>
<dbReference type="EMBL" id="KV426080">
    <property type="protein sequence ID" value="KZV89146.1"/>
    <property type="molecule type" value="Genomic_DNA"/>
</dbReference>
<evidence type="ECO:0000256" key="4">
    <source>
        <dbReference type="ARBA" id="ARBA00022840"/>
    </source>
</evidence>
<dbReference type="Pfam" id="PF00289">
    <property type="entry name" value="Biotin_carb_N"/>
    <property type="match status" value="1"/>
</dbReference>
<dbReference type="InterPro" id="IPR016185">
    <property type="entry name" value="PreATP-grasp_dom_sf"/>
</dbReference>
<dbReference type="AlphaFoldDB" id="A0A165FKL0"/>
<keyword evidence="5" id="KW-0092">Biotin</keyword>
<evidence type="ECO:0000313" key="11">
    <source>
        <dbReference type="Proteomes" id="UP000077266"/>
    </source>
</evidence>
<protein>
    <submittedName>
        <fullName evidence="10">Uncharacterized protein</fullName>
    </submittedName>
</protein>
<dbReference type="InterPro" id="IPR000089">
    <property type="entry name" value="Biotin_lipoyl"/>
</dbReference>
<dbReference type="GO" id="GO:0004485">
    <property type="term" value="F:methylcrotonoyl-CoA carboxylase activity"/>
    <property type="evidence" value="ECO:0007669"/>
    <property type="project" value="TreeGrafter"/>
</dbReference>
<dbReference type="SUPFAM" id="SSF56059">
    <property type="entry name" value="Glutathione synthetase ATP-binding domain-like"/>
    <property type="match status" value="1"/>
</dbReference>